<dbReference type="CDD" id="cd00143">
    <property type="entry name" value="PP2Cc"/>
    <property type="match status" value="1"/>
</dbReference>
<evidence type="ECO:0000259" key="6">
    <source>
        <dbReference type="PROSITE" id="PS51746"/>
    </source>
</evidence>
<dbReference type="Gene3D" id="3.60.40.10">
    <property type="entry name" value="PPM-type phosphatase domain"/>
    <property type="match status" value="1"/>
</dbReference>
<accession>A0A336LHH8</accession>
<keyword evidence="2 4" id="KW-0378">Hydrolase</keyword>
<dbReference type="InterPro" id="IPR036457">
    <property type="entry name" value="PPM-type-like_dom_sf"/>
</dbReference>
<dbReference type="GO" id="GO:0046872">
    <property type="term" value="F:metal ion binding"/>
    <property type="evidence" value="ECO:0007669"/>
    <property type="project" value="UniProtKB-KW"/>
</dbReference>
<name>A0A336LHH8_CULSO</name>
<reference evidence="7" key="1">
    <citation type="submission" date="2018-07" db="EMBL/GenBank/DDBJ databases">
        <authorList>
            <person name="Quirk P.G."/>
            <person name="Krulwich T.A."/>
        </authorList>
    </citation>
    <scope>NUCLEOTIDE SEQUENCE</scope>
</reference>
<dbReference type="Pfam" id="PF00481">
    <property type="entry name" value="PP2C"/>
    <property type="match status" value="1"/>
</dbReference>
<evidence type="ECO:0000256" key="4">
    <source>
        <dbReference type="RuleBase" id="RU003465"/>
    </source>
</evidence>
<dbReference type="VEuPathDB" id="VectorBase:CSON011492"/>
<organism evidence="7">
    <name type="scientific">Culicoides sonorensis</name>
    <name type="common">Biting midge</name>
    <dbReference type="NCBI Taxonomy" id="179676"/>
    <lineage>
        <taxon>Eukaryota</taxon>
        <taxon>Metazoa</taxon>
        <taxon>Ecdysozoa</taxon>
        <taxon>Arthropoda</taxon>
        <taxon>Hexapoda</taxon>
        <taxon>Insecta</taxon>
        <taxon>Pterygota</taxon>
        <taxon>Neoptera</taxon>
        <taxon>Endopterygota</taxon>
        <taxon>Diptera</taxon>
        <taxon>Nematocera</taxon>
        <taxon>Chironomoidea</taxon>
        <taxon>Ceratopogonidae</taxon>
        <taxon>Ceratopogoninae</taxon>
        <taxon>Culicoides</taxon>
        <taxon>Monoculicoides</taxon>
    </lineage>
</organism>
<dbReference type="GO" id="GO:0004722">
    <property type="term" value="F:protein serine/threonine phosphatase activity"/>
    <property type="evidence" value="ECO:0007669"/>
    <property type="project" value="InterPro"/>
</dbReference>
<keyword evidence="3 4" id="KW-0904">Protein phosphatase</keyword>
<feature type="compositionally biased region" description="Low complexity" evidence="5">
    <location>
        <begin position="795"/>
        <end position="807"/>
    </location>
</feature>
<feature type="domain" description="PPM-type phosphatase" evidence="6">
    <location>
        <begin position="133"/>
        <end position="393"/>
    </location>
</feature>
<feature type="region of interest" description="Disordered" evidence="5">
    <location>
        <begin position="610"/>
        <end position="639"/>
    </location>
</feature>
<feature type="compositionally biased region" description="Polar residues" evidence="5">
    <location>
        <begin position="620"/>
        <end position="630"/>
    </location>
</feature>
<keyword evidence="1" id="KW-0479">Metal-binding</keyword>
<dbReference type="InterPro" id="IPR001932">
    <property type="entry name" value="PPM-type_phosphatase-like_dom"/>
</dbReference>
<dbReference type="PANTHER" id="PTHR13832">
    <property type="entry name" value="PROTEIN PHOSPHATASE 2C"/>
    <property type="match status" value="1"/>
</dbReference>
<dbReference type="InterPro" id="IPR000222">
    <property type="entry name" value="PP2C_BS"/>
</dbReference>
<comment type="similarity">
    <text evidence="4">Belongs to the PP2C family.</text>
</comment>
<dbReference type="SMART" id="SM00332">
    <property type="entry name" value="PP2Cc"/>
    <property type="match status" value="1"/>
</dbReference>
<feature type="region of interest" description="Disordered" evidence="5">
    <location>
        <begin position="795"/>
        <end position="818"/>
    </location>
</feature>
<dbReference type="PROSITE" id="PS01032">
    <property type="entry name" value="PPM_1"/>
    <property type="match status" value="1"/>
</dbReference>
<dbReference type="SUPFAM" id="SSF81606">
    <property type="entry name" value="PP2C-like"/>
    <property type="match status" value="1"/>
</dbReference>
<protein>
    <submittedName>
        <fullName evidence="7">CSON011492 protein</fullName>
    </submittedName>
</protein>
<evidence type="ECO:0000256" key="3">
    <source>
        <dbReference type="ARBA" id="ARBA00022912"/>
    </source>
</evidence>
<dbReference type="PROSITE" id="PS51746">
    <property type="entry name" value="PPM_2"/>
    <property type="match status" value="1"/>
</dbReference>
<dbReference type="PANTHER" id="PTHR13832:SF818">
    <property type="entry name" value="SD03870P"/>
    <property type="match status" value="1"/>
</dbReference>
<evidence type="ECO:0000256" key="1">
    <source>
        <dbReference type="ARBA" id="ARBA00022723"/>
    </source>
</evidence>
<evidence type="ECO:0000313" key="7">
    <source>
        <dbReference type="EMBL" id="SSX17170.1"/>
    </source>
</evidence>
<gene>
    <name evidence="7" type="primary">CSON011492</name>
</gene>
<sequence length="1051" mass="118270">MSDIEQTCISFFIDFAKCVKLNDQLPVNMAGYNVRIEELFGEVITWSQQYLLEKNCPVSLLTPIIEIVKCKIEKLYKIEPSSLGYDKDLCFFNPLKLMQRVISELNEICIKFQGNESLKELLLSFPEVKVYPKYAVSAVKNTRKKMEDRHICINDFNRLYSLQDKQPMSFYAIFDGHGGTTASSYCAANFHNFLSQNFKLAKRTDEALRETFLTTDEYYTEKSVHQCFTSGTCALCVVYKIEENKLFVGWVGDSQALLVKKGKLWQIVQKHSPSIESEKKRIEELGGVVLNYGGIFRVQGQLSVSRAIGPATYKPFVSSDPDICCIELDGEEDFLILGCDGLWDNLSEDEIAITVYRQVKADPIDIDLVTKKLVEKAKAAGSTDNITVIVVFLKNPIDIADLKNCNKELNKSSISEPCNPYINSNESREDLEDKFTISKQNVDLSLKNRILDELQLQNPDIVFEVCESEITVNNDREEDEWDFIKVVEKDKSIESNENQKAEKYKIKMSSEILNNDKFCENQCEIEAIKFMSTEKEEVYKREDFEKNEECKLNPRAKEFIPCTPGNSNNLNKKTVLLLDDPVVAQSPKSVKEINTVLMDVPTEVEFEIEISKRPHETEDASSQNLNSKEAAQSDEKLEEGYMNSSKPFITTDPLDTLVNFDNFNDTDSKEQPYFEENSCEELNKIQPLPITQEKDIPAIVFQEKDGQYDGHAGTTLLNSSLMLTQEPKLIVQEMPSKNLNNVPDLLNLVIDSNKLETQEGLQLSTKQTIDLTNEFSLPNETKSLLGTTIESSFDSSASNAKSSVQRSEGNPNVKREKAKAIRQNNIKENIKISESVPDVLPKTVKKVGLCKTSPKPAVIRKVNNPKQNLKLETNEIKDPVSKLSKPINAKQNIHPTKSKTLPANTSKLHNTVRCTSIRNSTSVKSDINQIKRVTNSVTSSAILTRQPTRKQDCTNQFIKNQSVVKNVSKSLPTTSKPLDFRVPTSLRAPSKTATIVDGKSKAFSSTSNASKTTPPALLPTLRKTSTTTGKPCADKKVHALKIKPVLSLNIL</sequence>
<dbReference type="AlphaFoldDB" id="A0A336LHH8"/>
<evidence type="ECO:0000256" key="5">
    <source>
        <dbReference type="SAM" id="MobiDB-lite"/>
    </source>
</evidence>
<proteinExistence type="inferred from homology"/>
<dbReference type="EMBL" id="UFQT01000004">
    <property type="protein sequence ID" value="SSX17170.1"/>
    <property type="molecule type" value="Genomic_DNA"/>
</dbReference>
<dbReference type="InterPro" id="IPR015655">
    <property type="entry name" value="PP2C"/>
</dbReference>
<evidence type="ECO:0000256" key="2">
    <source>
        <dbReference type="ARBA" id="ARBA00022801"/>
    </source>
</evidence>